<reference evidence="1 2" key="1">
    <citation type="submission" date="2019-03" db="EMBL/GenBank/DDBJ databases">
        <title>Deep-cultivation of Planctomycetes and their phenomic and genomic characterization uncovers novel biology.</title>
        <authorList>
            <person name="Wiegand S."/>
            <person name="Jogler M."/>
            <person name="Boedeker C."/>
            <person name="Pinto D."/>
            <person name="Vollmers J."/>
            <person name="Rivas-Marin E."/>
            <person name="Kohn T."/>
            <person name="Peeters S.H."/>
            <person name="Heuer A."/>
            <person name="Rast P."/>
            <person name="Oberbeckmann S."/>
            <person name="Bunk B."/>
            <person name="Jeske O."/>
            <person name="Meyerdierks A."/>
            <person name="Storesund J.E."/>
            <person name="Kallscheuer N."/>
            <person name="Luecker S."/>
            <person name="Lage O.M."/>
            <person name="Pohl T."/>
            <person name="Merkel B.J."/>
            <person name="Hornburger P."/>
            <person name="Mueller R.-W."/>
            <person name="Bruemmer F."/>
            <person name="Labrenz M."/>
            <person name="Spormann A.M."/>
            <person name="Op den Camp H."/>
            <person name="Overmann J."/>
            <person name="Amann R."/>
            <person name="Jetten M.S.M."/>
            <person name="Mascher T."/>
            <person name="Medema M.H."/>
            <person name="Devos D.P."/>
            <person name="Kaster A.-K."/>
            <person name="Ovreas L."/>
            <person name="Rohde M."/>
            <person name="Galperin M.Y."/>
            <person name="Jogler C."/>
        </authorList>
    </citation>
    <scope>NUCLEOTIDE SEQUENCE [LARGE SCALE GENOMIC DNA]</scope>
    <source>
        <strain evidence="1 2">Enr13</strain>
    </source>
</reference>
<protein>
    <submittedName>
        <fullName evidence="1">Uncharacterized protein</fullName>
    </submittedName>
</protein>
<name>A0A518HSE9_9BACT</name>
<accession>A0A518HSE9</accession>
<dbReference type="EMBL" id="CP037423">
    <property type="protein sequence ID" value="QDV43718.1"/>
    <property type="molecule type" value="Genomic_DNA"/>
</dbReference>
<gene>
    <name evidence="1" type="ORF">Enr13x_35750</name>
</gene>
<keyword evidence="2" id="KW-1185">Reference proteome</keyword>
<dbReference type="RefSeq" id="WP_145388017.1">
    <property type="nucleotide sequence ID" value="NZ_CP037423.1"/>
</dbReference>
<dbReference type="OrthoDB" id="289898at2"/>
<evidence type="ECO:0000313" key="2">
    <source>
        <dbReference type="Proteomes" id="UP000319004"/>
    </source>
</evidence>
<evidence type="ECO:0000313" key="1">
    <source>
        <dbReference type="EMBL" id="QDV43718.1"/>
    </source>
</evidence>
<proteinExistence type="predicted"/>
<dbReference type="KEGG" id="snep:Enr13x_35750"/>
<dbReference type="AlphaFoldDB" id="A0A518HSE9"/>
<dbReference type="Proteomes" id="UP000319004">
    <property type="component" value="Chromosome"/>
</dbReference>
<organism evidence="1 2">
    <name type="scientific">Stieleria neptunia</name>
    <dbReference type="NCBI Taxonomy" id="2527979"/>
    <lineage>
        <taxon>Bacteria</taxon>
        <taxon>Pseudomonadati</taxon>
        <taxon>Planctomycetota</taxon>
        <taxon>Planctomycetia</taxon>
        <taxon>Pirellulales</taxon>
        <taxon>Pirellulaceae</taxon>
        <taxon>Stieleria</taxon>
    </lineage>
</organism>
<sequence length="79" mass="8649">MPKTFSADVELYLKMNGSRYELGHLGPGFALLAEQESVGEGIGEIEMIIDGKATRLEIRVTAPPSAESRRFEFESASSE</sequence>